<feature type="transmembrane region" description="Helical" evidence="7">
    <location>
        <begin position="161"/>
        <end position="178"/>
    </location>
</feature>
<comment type="caution">
    <text evidence="9">The sequence shown here is derived from an EMBL/GenBank/DDBJ whole genome shotgun (WGS) entry which is preliminary data.</text>
</comment>
<gene>
    <name evidence="9" type="ORF">HMPREF1983_00126</name>
</gene>
<dbReference type="PANTHER" id="PTHR30353">
    <property type="entry name" value="INNER MEMBRANE PROTEIN DEDA-RELATED"/>
    <property type="match status" value="1"/>
</dbReference>
<evidence type="ECO:0000256" key="7">
    <source>
        <dbReference type="RuleBase" id="RU367016"/>
    </source>
</evidence>
<dbReference type="GO" id="GO:0005886">
    <property type="term" value="C:plasma membrane"/>
    <property type="evidence" value="ECO:0007669"/>
    <property type="project" value="UniProtKB-SubCell"/>
</dbReference>
<evidence type="ECO:0000256" key="2">
    <source>
        <dbReference type="ARBA" id="ARBA00010792"/>
    </source>
</evidence>
<feature type="transmembrane region" description="Helical" evidence="7">
    <location>
        <begin position="190"/>
        <end position="208"/>
    </location>
</feature>
<dbReference type="InterPro" id="IPR032818">
    <property type="entry name" value="DedA-like"/>
</dbReference>
<evidence type="ECO:0000313" key="9">
    <source>
        <dbReference type="EMBL" id="ERK60519.1"/>
    </source>
</evidence>
<evidence type="ECO:0000256" key="4">
    <source>
        <dbReference type="ARBA" id="ARBA00022692"/>
    </source>
</evidence>
<evidence type="ECO:0000256" key="1">
    <source>
        <dbReference type="ARBA" id="ARBA00004651"/>
    </source>
</evidence>
<dbReference type="AlphaFoldDB" id="U2QWE1"/>
<protein>
    <submittedName>
        <fullName evidence="9">SNARE-like domain protein</fullName>
    </submittedName>
</protein>
<dbReference type="PATRIC" id="fig|1321820.3.peg.125"/>
<evidence type="ECO:0000259" key="8">
    <source>
        <dbReference type="Pfam" id="PF09335"/>
    </source>
</evidence>
<keyword evidence="6 7" id="KW-0472">Membrane</keyword>
<sequence>MNTIKFLIDFVLHIDKHLGELMNQHGPWWLYGIIFLVIFIETGVVFMPFLPGDSLLFASGALWAATGNNIFLLLMLCISAAVIGDNCNYFIGRNFSEYLKSRSWFKKFVSDENIKDAEKFVEKHGGKSIFLARFFPIIRTIVPFIVGAGKMKYSKFRTIDFLGGTCWCLLFVSVGYFFGNFEIVKKNFSLVVIGIILISLVPLIIGTLKSHKKA</sequence>
<proteinExistence type="inferred from homology"/>
<feature type="domain" description="VTT" evidence="8">
    <location>
        <begin position="50"/>
        <end position="176"/>
    </location>
</feature>
<feature type="transmembrane region" description="Helical" evidence="7">
    <location>
        <begin position="28"/>
        <end position="50"/>
    </location>
</feature>
<dbReference type="Proteomes" id="UP000016637">
    <property type="component" value="Unassembled WGS sequence"/>
</dbReference>
<feature type="transmembrane region" description="Helical" evidence="7">
    <location>
        <begin position="62"/>
        <end position="83"/>
    </location>
</feature>
<name>U2QWE1_9BACL</name>
<dbReference type="PANTHER" id="PTHR30353:SF0">
    <property type="entry name" value="TRANSMEMBRANE PROTEIN"/>
    <property type="match status" value="1"/>
</dbReference>
<dbReference type="Pfam" id="PF09335">
    <property type="entry name" value="VTT_dom"/>
    <property type="match status" value="1"/>
</dbReference>
<evidence type="ECO:0000256" key="3">
    <source>
        <dbReference type="ARBA" id="ARBA00022475"/>
    </source>
</evidence>
<evidence type="ECO:0000256" key="6">
    <source>
        <dbReference type="ARBA" id="ARBA00023136"/>
    </source>
</evidence>
<organism evidence="9 10">
    <name type="scientific">Gemella bergeri ATCC 700627</name>
    <dbReference type="NCBI Taxonomy" id="1321820"/>
    <lineage>
        <taxon>Bacteria</taxon>
        <taxon>Bacillati</taxon>
        <taxon>Bacillota</taxon>
        <taxon>Bacilli</taxon>
        <taxon>Bacillales</taxon>
        <taxon>Gemellaceae</taxon>
        <taxon>Gemella</taxon>
    </lineage>
</organism>
<keyword evidence="4 7" id="KW-0812">Transmembrane</keyword>
<dbReference type="eggNOG" id="COG0586">
    <property type="taxonomic scope" value="Bacteria"/>
</dbReference>
<reference evidence="9 10" key="1">
    <citation type="submission" date="2013-08" db="EMBL/GenBank/DDBJ databases">
        <authorList>
            <person name="Weinstock G."/>
            <person name="Sodergren E."/>
            <person name="Wylie T."/>
            <person name="Fulton L."/>
            <person name="Fulton R."/>
            <person name="Fronick C."/>
            <person name="O'Laughlin M."/>
            <person name="Godfrey J."/>
            <person name="Miner T."/>
            <person name="Herter B."/>
            <person name="Appelbaum E."/>
            <person name="Cordes M."/>
            <person name="Lek S."/>
            <person name="Wollam A."/>
            <person name="Pepin K.H."/>
            <person name="Palsikar V.B."/>
            <person name="Mitreva M."/>
            <person name="Wilson R.K."/>
        </authorList>
    </citation>
    <scope>NUCLEOTIDE SEQUENCE [LARGE SCALE GENOMIC DNA]</scope>
    <source>
        <strain evidence="9 10">ATCC 700627</strain>
    </source>
</reference>
<keyword evidence="5 7" id="KW-1133">Transmembrane helix</keyword>
<keyword evidence="10" id="KW-1185">Reference proteome</keyword>
<evidence type="ECO:0000256" key="5">
    <source>
        <dbReference type="ARBA" id="ARBA00022989"/>
    </source>
</evidence>
<dbReference type="RefSeq" id="WP_021753203.1">
    <property type="nucleotide sequence ID" value="NZ_KI271850.1"/>
</dbReference>
<feature type="transmembrane region" description="Helical" evidence="7">
    <location>
        <begin position="130"/>
        <end position="149"/>
    </location>
</feature>
<keyword evidence="3 7" id="KW-1003">Cell membrane</keyword>
<accession>U2QWE1</accession>
<comment type="similarity">
    <text evidence="2 7">Belongs to the DedA family.</text>
</comment>
<dbReference type="InterPro" id="IPR032816">
    <property type="entry name" value="VTT_dom"/>
</dbReference>
<comment type="subcellular location">
    <subcellularLocation>
        <location evidence="1 7">Cell membrane</location>
        <topology evidence="1 7">Multi-pass membrane protein</topology>
    </subcellularLocation>
</comment>
<dbReference type="EMBL" id="AWVP01000006">
    <property type="protein sequence ID" value="ERK60519.1"/>
    <property type="molecule type" value="Genomic_DNA"/>
</dbReference>
<evidence type="ECO:0000313" key="10">
    <source>
        <dbReference type="Proteomes" id="UP000016637"/>
    </source>
</evidence>
<dbReference type="HOGENOM" id="CLU_044208_6_1_9"/>